<dbReference type="AlphaFoldDB" id="A0A1H3ESE2"/>
<name>A0A1H3ESE2_9PROT</name>
<dbReference type="Pfam" id="PF05768">
    <property type="entry name" value="Glrx-like"/>
    <property type="match status" value="1"/>
</dbReference>
<proteinExistence type="predicted"/>
<dbReference type="Proteomes" id="UP000198640">
    <property type="component" value="Unassembled WGS sequence"/>
</dbReference>
<dbReference type="OrthoDB" id="8779161at2"/>
<accession>A0A1H3ESE2</accession>
<evidence type="ECO:0000313" key="1">
    <source>
        <dbReference type="EMBL" id="SDX80839.1"/>
    </source>
</evidence>
<dbReference type="EMBL" id="FNOY01000009">
    <property type="protein sequence ID" value="SDX80839.1"/>
    <property type="molecule type" value="Genomic_DNA"/>
</dbReference>
<protein>
    <submittedName>
        <fullName evidence="1">Glutaredoxin-like domain</fullName>
    </submittedName>
</protein>
<organism evidence="1 2">
    <name type="scientific">Nitrosomonas halophila</name>
    <dbReference type="NCBI Taxonomy" id="44576"/>
    <lineage>
        <taxon>Bacteria</taxon>
        <taxon>Pseudomonadati</taxon>
        <taxon>Pseudomonadota</taxon>
        <taxon>Betaproteobacteria</taxon>
        <taxon>Nitrosomonadales</taxon>
        <taxon>Nitrosomonadaceae</taxon>
        <taxon>Nitrosomonas</taxon>
    </lineage>
</organism>
<dbReference type="RefSeq" id="WP_090412182.1">
    <property type="nucleotide sequence ID" value="NZ_FNOY01000009.1"/>
</dbReference>
<keyword evidence="2" id="KW-1185">Reference proteome</keyword>
<dbReference type="InterPro" id="IPR008554">
    <property type="entry name" value="Glutaredoxin-like"/>
</dbReference>
<evidence type="ECO:0000313" key="2">
    <source>
        <dbReference type="Proteomes" id="UP000198640"/>
    </source>
</evidence>
<dbReference type="STRING" id="44576.SAMN05421881_100910"/>
<reference evidence="1 2" key="1">
    <citation type="submission" date="2016-10" db="EMBL/GenBank/DDBJ databases">
        <authorList>
            <person name="de Groot N.N."/>
        </authorList>
    </citation>
    <scope>NUCLEOTIDE SEQUENCE [LARGE SCALE GENOMIC DNA]</scope>
    <source>
        <strain evidence="1 2">Nm1</strain>
    </source>
</reference>
<dbReference type="SUPFAM" id="SSF52833">
    <property type="entry name" value="Thioredoxin-like"/>
    <property type="match status" value="1"/>
</dbReference>
<dbReference type="Gene3D" id="3.40.30.10">
    <property type="entry name" value="Glutaredoxin"/>
    <property type="match status" value="1"/>
</dbReference>
<gene>
    <name evidence="1" type="ORF">SAMN05421881_100910</name>
</gene>
<sequence>MNDPVHQKKLIVYAREGCHLCDEMISSLGVLQKENKFEFDVVDIDSDAHLVGLYTERVPVLYDTIAKKELCHYFLDQAVFDAYLAAS</sequence>
<dbReference type="InterPro" id="IPR036249">
    <property type="entry name" value="Thioredoxin-like_sf"/>
</dbReference>